<feature type="transmembrane region" description="Helical" evidence="10">
    <location>
        <begin position="358"/>
        <end position="382"/>
    </location>
</feature>
<dbReference type="Gene3D" id="2.40.128.330">
    <property type="match status" value="1"/>
</dbReference>
<dbReference type="Gene3D" id="1.20.58.340">
    <property type="entry name" value="Magnesium transport protein CorA, transmembrane region"/>
    <property type="match status" value="1"/>
</dbReference>
<keyword evidence="9 10" id="KW-0472">Membrane</keyword>
<evidence type="ECO:0000313" key="13">
    <source>
        <dbReference type="Proteomes" id="UP000886653"/>
    </source>
</evidence>
<evidence type="ECO:0000256" key="7">
    <source>
        <dbReference type="ARBA" id="ARBA00022989"/>
    </source>
</evidence>
<evidence type="ECO:0000256" key="2">
    <source>
        <dbReference type="ARBA" id="ARBA00009765"/>
    </source>
</evidence>
<keyword evidence="6" id="KW-0809">Transit peptide</keyword>
<protein>
    <recommendedName>
        <fullName evidence="10">Magnesium transporter</fullName>
    </recommendedName>
</protein>
<keyword evidence="4 10" id="KW-0812">Transmembrane</keyword>
<dbReference type="OrthoDB" id="10251508at2759"/>
<dbReference type="Pfam" id="PF22099">
    <property type="entry name" value="MRS2-like"/>
    <property type="match status" value="1"/>
</dbReference>
<dbReference type="GO" id="GO:0045016">
    <property type="term" value="P:mitochondrial magnesium ion transmembrane transport"/>
    <property type="evidence" value="ECO:0007669"/>
    <property type="project" value="TreeGrafter"/>
</dbReference>
<dbReference type="PANTHER" id="PTHR13890">
    <property type="entry name" value="RNA SPLICING PROTEIN MRS2, MITOCHONDRIAL"/>
    <property type="match status" value="1"/>
</dbReference>
<organism evidence="12 13">
    <name type="scientific">Cronartium quercuum f. sp. fusiforme G11</name>
    <dbReference type="NCBI Taxonomy" id="708437"/>
    <lineage>
        <taxon>Eukaryota</taxon>
        <taxon>Fungi</taxon>
        <taxon>Dikarya</taxon>
        <taxon>Basidiomycota</taxon>
        <taxon>Pucciniomycotina</taxon>
        <taxon>Pucciniomycetes</taxon>
        <taxon>Pucciniales</taxon>
        <taxon>Coleosporiaceae</taxon>
        <taxon>Cronartium</taxon>
    </lineage>
</organism>
<reference evidence="12" key="1">
    <citation type="submission" date="2013-11" db="EMBL/GenBank/DDBJ databases">
        <title>Genome sequence of the fusiform rust pathogen reveals effectors for host alternation and coevolution with pine.</title>
        <authorList>
            <consortium name="DOE Joint Genome Institute"/>
            <person name="Smith K."/>
            <person name="Pendleton A."/>
            <person name="Kubisiak T."/>
            <person name="Anderson C."/>
            <person name="Salamov A."/>
            <person name="Aerts A."/>
            <person name="Riley R."/>
            <person name="Clum A."/>
            <person name="Lindquist E."/>
            <person name="Ence D."/>
            <person name="Campbell M."/>
            <person name="Kronenberg Z."/>
            <person name="Feau N."/>
            <person name="Dhillon B."/>
            <person name="Hamelin R."/>
            <person name="Burleigh J."/>
            <person name="Smith J."/>
            <person name="Yandell M."/>
            <person name="Nelson C."/>
            <person name="Grigoriev I."/>
            <person name="Davis J."/>
        </authorList>
    </citation>
    <scope>NUCLEOTIDE SEQUENCE</scope>
    <source>
        <strain evidence="12">G11</strain>
    </source>
</reference>
<evidence type="ECO:0000256" key="6">
    <source>
        <dbReference type="ARBA" id="ARBA00022946"/>
    </source>
</evidence>
<feature type="compositionally biased region" description="Polar residues" evidence="11">
    <location>
        <begin position="41"/>
        <end position="51"/>
    </location>
</feature>
<comment type="caution">
    <text evidence="12">The sequence shown here is derived from an EMBL/GenBank/DDBJ whole genome shotgun (WGS) entry which is preliminary data.</text>
</comment>
<keyword evidence="10" id="KW-0999">Mitochondrion inner membrane</keyword>
<keyword evidence="3 10" id="KW-0813">Transport</keyword>
<keyword evidence="10" id="KW-0496">Mitochondrion</keyword>
<dbReference type="Proteomes" id="UP000886653">
    <property type="component" value="Unassembled WGS sequence"/>
</dbReference>
<accession>A0A9P6N877</accession>
<dbReference type="AlphaFoldDB" id="A0A9P6N877"/>
<comment type="similarity">
    <text evidence="2 10">Belongs to the CorA metal ion transporter (MIT) (TC 1.A.35) family.</text>
</comment>
<dbReference type="PANTHER" id="PTHR13890:SF0">
    <property type="entry name" value="MAGNESIUM TRANSPORTER MRS2 HOMOLOG, MITOCHONDRIAL"/>
    <property type="match status" value="1"/>
</dbReference>
<evidence type="ECO:0000256" key="3">
    <source>
        <dbReference type="ARBA" id="ARBA00022448"/>
    </source>
</evidence>
<dbReference type="GO" id="GO:0005743">
    <property type="term" value="C:mitochondrial inner membrane"/>
    <property type="evidence" value="ECO:0007669"/>
    <property type="project" value="UniProtKB-SubCell"/>
</dbReference>
<sequence length="409" mass="44816">MNGTINPESTRSDSISKVGLPMAGSGWSPSAFSEHGLSEKAGSSHSKTRGSSAPMRDWGRSNSERFTEIDEIGQVKSIGFVTKIELCELYGLKLRDLREFDSNVGQPSIRPLGSLLIFKVFNLRAFLKADSVMVFDDLPVSGAVSLDGTAGLKFLDRPRLMHNLATIDQFTDNSSVDFNPEYGMVYEFRVLACLLDAVCFSLSAEYAHLKTAVVRILEVLDVKTDCHSRKVLLIHGKQTFSFIQRIASVQNCLKEILDSDFKLENSYLSYHSQGSQELEILLESFLRFLEDLVADVQLSLKHITTTEEIIELTTNSMHNTLIALDLRVALLSCGVGGAALVAGVFGMNLKTDIEEAPFAFFIVLTLSTFAATSGVVYGWTVLEKAIKGSSSNLPCYPLGGSTVVAIKRD</sequence>
<comment type="subcellular location">
    <subcellularLocation>
        <location evidence="1">Membrane</location>
        <topology evidence="1">Multi-pass membrane protein</topology>
    </subcellularLocation>
    <subcellularLocation>
        <location evidence="10">Mitochondrion inner membrane</location>
        <topology evidence="10">Multi-pass membrane protein</topology>
    </subcellularLocation>
</comment>
<proteinExistence type="inferred from homology"/>
<evidence type="ECO:0000256" key="4">
    <source>
        <dbReference type="ARBA" id="ARBA00022692"/>
    </source>
</evidence>
<evidence type="ECO:0000256" key="11">
    <source>
        <dbReference type="SAM" id="MobiDB-lite"/>
    </source>
</evidence>
<name>A0A9P6N877_9BASI</name>
<feature type="transmembrane region" description="Helical" evidence="10">
    <location>
        <begin position="326"/>
        <end position="346"/>
    </location>
</feature>
<evidence type="ECO:0000256" key="5">
    <source>
        <dbReference type="ARBA" id="ARBA00022842"/>
    </source>
</evidence>
<evidence type="ECO:0000256" key="1">
    <source>
        <dbReference type="ARBA" id="ARBA00004141"/>
    </source>
</evidence>
<dbReference type="InterPro" id="IPR039204">
    <property type="entry name" value="MRS2-like"/>
</dbReference>
<evidence type="ECO:0000256" key="8">
    <source>
        <dbReference type="ARBA" id="ARBA00023065"/>
    </source>
</evidence>
<feature type="compositionally biased region" description="Polar residues" evidence="11">
    <location>
        <begin position="1"/>
        <end position="15"/>
    </location>
</feature>
<evidence type="ECO:0000256" key="10">
    <source>
        <dbReference type="RuleBase" id="RU366042"/>
    </source>
</evidence>
<feature type="region of interest" description="Disordered" evidence="11">
    <location>
        <begin position="1"/>
        <end position="60"/>
    </location>
</feature>
<evidence type="ECO:0000313" key="12">
    <source>
        <dbReference type="EMBL" id="KAG0140817.1"/>
    </source>
</evidence>
<keyword evidence="7 10" id="KW-1133">Transmembrane helix</keyword>
<dbReference type="EMBL" id="MU167418">
    <property type="protein sequence ID" value="KAG0140817.1"/>
    <property type="molecule type" value="Genomic_DNA"/>
</dbReference>
<keyword evidence="5 10" id="KW-0460">Magnesium</keyword>
<dbReference type="CDD" id="cd12823">
    <property type="entry name" value="Mrs2_Mfm1p-like"/>
    <property type="match status" value="1"/>
</dbReference>
<evidence type="ECO:0000256" key="9">
    <source>
        <dbReference type="ARBA" id="ARBA00023136"/>
    </source>
</evidence>
<dbReference type="GO" id="GO:0015095">
    <property type="term" value="F:magnesium ion transmembrane transporter activity"/>
    <property type="evidence" value="ECO:0007669"/>
    <property type="project" value="TreeGrafter"/>
</dbReference>
<keyword evidence="13" id="KW-1185">Reference proteome</keyword>
<gene>
    <name evidence="12" type="ORF">CROQUDRAFT_674448</name>
</gene>
<keyword evidence="8 10" id="KW-0406">Ion transport</keyword>